<dbReference type="Gene3D" id="3.40.50.1110">
    <property type="entry name" value="SGNH hydrolase"/>
    <property type="match status" value="1"/>
</dbReference>
<comment type="caution">
    <text evidence="1">The sequence shown here is derived from an EMBL/GenBank/DDBJ whole genome shotgun (WGS) entry which is preliminary data.</text>
</comment>
<protein>
    <recommendedName>
        <fullName evidence="3">SGNH hydrolase-type esterase domain-containing protein</fullName>
    </recommendedName>
</protein>
<organism evidence="1 2">
    <name type="scientific">Chlorella vulgaris</name>
    <name type="common">Green alga</name>
    <dbReference type="NCBI Taxonomy" id="3077"/>
    <lineage>
        <taxon>Eukaryota</taxon>
        <taxon>Viridiplantae</taxon>
        <taxon>Chlorophyta</taxon>
        <taxon>core chlorophytes</taxon>
        <taxon>Trebouxiophyceae</taxon>
        <taxon>Chlorellales</taxon>
        <taxon>Chlorellaceae</taxon>
        <taxon>Chlorella clade</taxon>
        <taxon>Chlorella</taxon>
    </lineage>
</organism>
<dbReference type="Proteomes" id="UP001055712">
    <property type="component" value="Unassembled WGS sequence"/>
</dbReference>
<dbReference type="EMBL" id="SIDB01000010">
    <property type="protein sequence ID" value="KAI3427272.1"/>
    <property type="molecule type" value="Genomic_DNA"/>
</dbReference>
<evidence type="ECO:0008006" key="3">
    <source>
        <dbReference type="Google" id="ProtNLM"/>
    </source>
</evidence>
<gene>
    <name evidence="1" type="ORF">D9Q98_007204</name>
</gene>
<evidence type="ECO:0000313" key="1">
    <source>
        <dbReference type="EMBL" id="KAI3427272.1"/>
    </source>
</evidence>
<dbReference type="AlphaFoldDB" id="A0A9D4TJP5"/>
<dbReference type="CDD" id="cd00229">
    <property type="entry name" value="SGNH_hydrolase"/>
    <property type="match status" value="1"/>
</dbReference>
<dbReference type="SUPFAM" id="SSF52266">
    <property type="entry name" value="SGNH hydrolase"/>
    <property type="match status" value="1"/>
</dbReference>
<dbReference type="OrthoDB" id="544608at2759"/>
<reference evidence="1" key="2">
    <citation type="submission" date="2020-11" db="EMBL/GenBank/DDBJ databases">
        <authorList>
            <person name="Cecchin M."/>
            <person name="Marcolungo L."/>
            <person name="Rossato M."/>
            <person name="Girolomoni L."/>
            <person name="Cosentino E."/>
            <person name="Cuine S."/>
            <person name="Li-Beisson Y."/>
            <person name="Delledonne M."/>
            <person name="Ballottari M."/>
        </authorList>
    </citation>
    <scope>NUCLEOTIDE SEQUENCE</scope>
    <source>
        <strain evidence="1">211/11P</strain>
        <tissue evidence="1">Whole cell</tissue>
    </source>
</reference>
<reference evidence="1" key="1">
    <citation type="journal article" date="2019" name="Plant J.">
        <title>Chlorella vulgaris genome assembly and annotation reveals the molecular basis for metabolic acclimation to high light conditions.</title>
        <authorList>
            <person name="Cecchin M."/>
            <person name="Marcolungo L."/>
            <person name="Rossato M."/>
            <person name="Girolomoni L."/>
            <person name="Cosentino E."/>
            <person name="Cuine S."/>
            <person name="Li-Beisson Y."/>
            <person name="Delledonne M."/>
            <person name="Ballottari M."/>
        </authorList>
    </citation>
    <scope>NUCLEOTIDE SEQUENCE</scope>
    <source>
        <strain evidence="1">211/11P</strain>
    </source>
</reference>
<dbReference type="PANTHER" id="PTHR34407">
    <property type="entry name" value="EXPRESSED PROTEIN"/>
    <property type="match status" value="1"/>
</dbReference>
<sequence length="592" mass="63403">MASHSVRVQPRRQAAAAVLVSLVVVLVTLLTSGFKYPGHMQLYSGSGGSGGGSTAPCRQPREQQVRSSHKFFLTQPDVRRGQAYRGSAARLHKVAAKLVAGKAVHVAIVGGSTAWGQGALLGGNFGRRFFDWMNATFPVAAPHLAQHRFTNAAKPAISSSLYALCGNDMVPQDADLVILEFAFNDYYSGISLETPARAAFERLVRRMLAFPRSPAVISMHFFSYWHAKPKLAGPDPALAYRTGEDDLAVIAQHYDVPALSLRNAVLQHMYRNDPGYRVDLKEPGAALNLTDPSIPAAHRNYTLLDSYFYLDDHHPWDRTGHWAMADLLVATMQDAVIEVQSGGVAAVAPIPQPMFPGNWEIANPTCKLGEAFKPTVVRSEGFEWKARKPKAANFDGQKWGWIGETEGAYVVLRLSTDVDRQRGAGSAAAQAGTPAVAATPTAAAAKKGVAAEEAAAAGKEAAAGEGAAGELARVWLSHVCSWVDHGTATVACVSGCTCANATLDHFWHYERTLSDLAQLEVSQHPECEIQVTVNKMGKRRKKQKLKLKGAAAAAAAAQEGPATMLNAVMVTRASGAALNGMGNVGQWDMMGR</sequence>
<dbReference type="InterPro" id="IPR036514">
    <property type="entry name" value="SGNH_hydro_sf"/>
</dbReference>
<proteinExistence type="predicted"/>
<keyword evidence="2" id="KW-1185">Reference proteome</keyword>
<name>A0A9D4TJP5_CHLVU</name>
<dbReference type="PANTHER" id="PTHR34407:SF1">
    <property type="entry name" value="SGNH HYDROLASE-TYPE ESTERASE DOMAIN-CONTAINING PROTEIN"/>
    <property type="match status" value="1"/>
</dbReference>
<evidence type="ECO:0000313" key="2">
    <source>
        <dbReference type="Proteomes" id="UP001055712"/>
    </source>
</evidence>
<accession>A0A9D4TJP5</accession>